<comment type="similarity">
    <text evidence="1">Belongs to the peptidase M20A family.</text>
</comment>
<dbReference type="InterPro" id="IPR017144">
    <property type="entry name" value="Xaa-Arg_dipeptidase"/>
</dbReference>
<dbReference type="GO" id="GO:0016805">
    <property type="term" value="F:dipeptidase activity"/>
    <property type="evidence" value="ECO:0007669"/>
    <property type="project" value="InterPro"/>
</dbReference>
<dbReference type="Proteomes" id="UP000225706">
    <property type="component" value="Unassembled WGS sequence"/>
</dbReference>
<name>A0A2B4RKG3_STYPI</name>
<gene>
    <name evidence="3" type="primary">Pm20d2</name>
    <name evidence="3" type="ORF">AWC38_SpisGene17546</name>
</gene>
<accession>A0A2B4RKG3</accession>
<dbReference type="InterPro" id="IPR017439">
    <property type="entry name" value="Amidohydrolase"/>
</dbReference>
<comment type="caution">
    <text evidence="3">The sequence shown here is derived from an EMBL/GenBank/DDBJ whole genome shotgun (WGS) entry which is preliminary data.</text>
</comment>
<dbReference type="AlphaFoldDB" id="A0A2B4RKG3"/>
<protein>
    <recommendedName>
        <fullName evidence="1">Peptidase M20 domain-containing protein 2</fullName>
    </recommendedName>
</protein>
<evidence type="ECO:0000313" key="3">
    <source>
        <dbReference type="EMBL" id="PFX18101.1"/>
    </source>
</evidence>
<dbReference type="InterPro" id="IPR036264">
    <property type="entry name" value="Bact_exopeptidase_dim_dom"/>
</dbReference>
<dbReference type="NCBIfam" id="TIGR01891">
    <property type="entry name" value="amidohydrolases"/>
    <property type="match status" value="1"/>
</dbReference>
<evidence type="ECO:0000256" key="1">
    <source>
        <dbReference type="PIRNR" id="PIRNR037226"/>
    </source>
</evidence>
<dbReference type="PANTHER" id="PTHR30575">
    <property type="entry name" value="PEPTIDASE M20"/>
    <property type="match status" value="1"/>
</dbReference>
<dbReference type="OrthoDB" id="6119954at2759"/>
<dbReference type="Gene3D" id="3.40.630.10">
    <property type="entry name" value="Zn peptidases"/>
    <property type="match status" value="1"/>
</dbReference>
<dbReference type="InterPro" id="IPR002933">
    <property type="entry name" value="Peptidase_M20"/>
</dbReference>
<sequence length="406" mass="44606">MATDLEGNLKQRAKEAIDVHSSDLYDLSKRIWEKPELNFTETYAHEQLTKFMTEHGFRVTPHYTLDTAFRAECGEEGGLTIGLLSEYDALPEVGHACGHNLIAESGVAAALGLKIALESAEQKPKVKVVLLGTPAEEGGGGKILMINNGCFKDIDFCMMVHPAPHDVLRPICLAYSEVTVTYKGHAAHAAAFPWEGVNALDAAVMAYTSISALRQQMKPTWRLHGIFTEGGVKPNIIPDRAQLRYAIRAETNEELEVLKEKVISCFQAAAKATGCKVSLEWEPRPYFSLDTNDTLVDLYQANVETLGVTFNPFKEYGKGSTDMGNVSQIVPSFHVIYSIDSNAVNHSHAFTAAAITDIAHKKTLTASKGMAMTAIDVLCNPDLMQKIKKDFEKSHPCNNVTDENQF</sequence>
<dbReference type="PANTHER" id="PTHR30575:SF0">
    <property type="entry name" value="XAA-ARG DIPEPTIDASE"/>
    <property type="match status" value="1"/>
</dbReference>
<dbReference type="Gene3D" id="3.30.70.360">
    <property type="match status" value="1"/>
</dbReference>
<dbReference type="SUPFAM" id="SSF53187">
    <property type="entry name" value="Zn-dependent exopeptidases"/>
    <property type="match status" value="1"/>
</dbReference>
<proteinExistence type="inferred from homology"/>
<dbReference type="Pfam" id="PF07687">
    <property type="entry name" value="M20_dimer"/>
    <property type="match status" value="1"/>
</dbReference>
<dbReference type="Pfam" id="PF01546">
    <property type="entry name" value="Peptidase_M20"/>
    <property type="match status" value="1"/>
</dbReference>
<evidence type="ECO:0000259" key="2">
    <source>
        <dbReference type="Pfam" id="PF07687"/>
    </source>
</evidence>
<dbReference type="SUPFAM" id="SSF55031">
    <property type="entry name" value="Bacterial exopeptidase dimerisation domain"/>
    <property type="match status" value="1"/>
</dbReference>
<keyword evidence="4" id="KW-1185">Reference proteome</keyword>
<organism evidence="3 4">
    <name type="scientific">Stylophora pistillata</name>
    <name type="common">Smooth cauliflower coral</name>
    <dbReference type="NCBI Taxonomy" id="50429"/>
    <lineage>
        <taxon>Eukaryota</taxon>
        <taxon>Metazoa</taxon>
        <taxon>Cnidaria</taxon>
        <taxon>Anthozoa</taxon>
        <taxon>Hexacorallia</taxon>
        <taxon>Scleractinia</taxon>
        <taxon>Astrocoeniina</taxon>
        <taxon>Pocilloporidae</taxon>
        <taxon>Stylophora</taxon>
    </lineage>
</organism>
<dbReference type="PIRSF" id="PIRSF037226">
    <property type="entry name" value="Amidohydrolase_ACY1L2_prd"/>
    <property type="match status" value="1"/>
</dbReference>
<dbReference type="InterPro" id="IPR011650">
    <property type="entry name" value="Peptidase_M20_dimer"/>
</dbReference>
<feature type="domain" description="Peptidase M20 dimerisation" evidence="2">
    <location>
        <begin position="177"/>
        <end position="271"/>
    </location>
</feature>
<dbReference type="EMBL" id="LSMT01000430">
    <property type="protein sequence ID" value="PFX18101.1"/>
    <property type="molecule type" value="Genomic_DNA"/>
</dbReference>
<dbReference type="CDD" id="cd05672">
    <property type="entry name" value="M20_ACY1L2-like"/>
    <property type="match status" value="1"/>
</dbReference>
<dbReference type="InterPro" id="IPR052030">
    <property type="entry name" value="Peptidase_M20/M20A_hydrolases"/>
</dbReference>
<dbReference type="FunFam" id="3.30.70.360:FF:000004">
    <property type="entry name" value="Peptidase M20 domain-containing protein 2"/>
    <property type="match status" value="1"/>
</dbReference>
<evidence type="ECO:0000313" key="4">
    <source>
        <dbReference type="Proteomes" id="UP000225706"/>
    </source>
</evidence>
<reference evidence="4" key="1">
    <citation type="journal article" date="2017" name="bioRxiv">
        <title>Comparative analysis of the genomes of Stylophora pistillata and Acropora digitifera provides evidence for extensive differences between species of corals.</title>
        <authorList>
            <person name="Voolstra C.R."/>
            <person name="Li Y."/>
            <person name="Liew Y.J."/>
            <person name="Baumgarten S."/>
            <person name="Zoccola D."/>
            <person name="Flot J.-F."/>
            <person name="Tambutte S."/>
            <person name="Allemand D."/>
            <person name="Aranda M."/>
        </authorList>
    </citation>
    <scope>NUCLEOTIDE SEQUENCE [LARGE SCALE GENOMIC DNA]</scope>
</reference>